<name>A0A1M5B312_9BACE</name>
<evidence type="ECO:0000256" key="3">
    <source>
        <dbReference type="ARBA" id="ARBA00022692"/>
    </source>
</evidence>
<dbReference type="AlphaFoldDB" id="A0A1M5B312"/>
<dbReference type="GO" id="GO:0005886">
    <property type="term" value="C:plasma membrane"/>
    <property type="evidence" value="ECO:0007669"/>
    <property type="project" value="UniProtKB-SubCell"/>
</dbReference>
<dbReference type="RefSeq" id="WP_025075405.1">
    <property type="nucleotide sequence ID" value="NZ_FQVD01000017.1"/>
</dbReference>
<evidence type="ECO:0000256" key="2">
    <source>
        <dbReference type="ARBA" id="ARBA00022475"/>
    </source>
</evidence>
<accession>A0A1M5B312</accession>
<keyword evidence="4 6" id="KW-1133">Transmembrane helix</keyword>
<dbReference type="PANTHER" id="PTHR30250">
    <property type="entry name" value="PST FAMILY PREDICTED COLANIC ACID TRANSPORTER"/>
    <property type="match status" value="1"/>
</dbReference>
<feature type="transmembrane region" description="Helical" evidence="6">
    <location>
        <begin position="380"/>
        <end position="398"/>
    </location>
</feature>
<feature type="transmembrane region" description="Helical" evidence="6">
    <location>
        <begin position="130"/>
        <end position="154"/>
    </location>
</feature>
<evidence type="ECO:0000256" key="5">
    <source>
        <dbReference type="ARBA" id="ARBA00023136"/>
    </source>
</evidence>
<reference evidence="7 8" key="1">
    <citation type="submission" date="2016-11" db="EMBL/GenBank/DDBJ databases">
        <authorList>
            <person name="Jaros S."/>
            <person name="Januszkiewicz K."/>
            <person name="Wedrychowicz H."/>
        </authorList>
    </citation>
    <scope>NUCLEOTIDE SEQUENCE [LARGE SCALE GENOMIC DNA]</scope>
    <source>
        <strain evidence="7 8">DSM 26883</strain>
    </source>
</reference>
<feature type="transmembrane region" description="Helical" evidence="6">
    <location>
        <begin position="344"/>
        <end position="368"/>
    </location>
</feature>
<feature type="transmembrane region" description="Helical" evidence="6">
    <location>
        <begin position="21"/>
        <end position="39"/>
    </location>
</feature>
<feature type="transmembrane region" description="Helical" evidence="6">
    <location>
        <begin position="45"/>
        <end position="64"/>
    </location>
</feature>
<proteinExistence type="predicted"/>
<dbReference type="Pfam" id="PF01554">
    <property type="entry name" value="MatE"/>
    <property type="match status" value="1"/>
</dbReference>
<dbReference type="Proteomes" id="UP000184436">
    <property type="component" value="Unassembled WGS sequence"/>
</dbReference>
<feature type="transmembrane region" description="Helical" evidence="6">
    <location>
        <begin position="94"/>
        <end position="118"/>
    </location>
</feature>
<dbReference type="EMBL" id="FQVD01000017">
    <property type="protein sequence ID" value="SHF36859.1"/>
    <property type="molecule type" value="Genomic_DNA"/>
</dbReference>
<evidence type="ECO:0000256" key="6">
    <source>
        <dbReference type="SAM" id="Phobius"/>
    </source>
</evidence>
<dbReference type="InterPro" id="IPR002528">
    <property type="entry name" value="MATE_fam"/>
</dbReference>
<keyword evidence="3 6" id="KW-0812">Transmembrane</keyword>
<dbReference type="GO" id="GO:0015297">
    <property type="term" value="F:antiporter activity"/>
    <property type="evidence" value="ECO:0007669"/>
    <property type="project" value="InterPro"/>
</dbReference>
<keyword evidence="5 6" id="KW-0472">Membrane</keyword>
<dbReference type="InterPro" id="IPR050833">
    <property type="entry name" value="Poly_Biosynth_Transport"/>
</dbReference>
<organism evidence="7 8">
    <name type="scientific">Bacteroides faecichinchillae</name>
    <dbReference type="NCBI Taxonomy" id="871325"/>
    <lineage>
        <taxon>Bacteria</taxon>
        <taxon>Pseudomonadati</taxon>
        <taxon>Bacteroidota</taxon>
        <taxon>Bacteroidia</taxon>
        <taxon>Bacteroidales</taxon>
        <taxon>Bacteroidaceae</taxon>
        <taxon>Bacteroides</taxon>
    </lineage>
</organism>
<evidence type="ECO:0000313" key="7">
    <source>
        <dbReference type="EMBL" id="SHF36859.1"/>
    </source>
</evidence>
<feature type="transmembrane region" description="Helical" evidence="6">
    <location>
        <begin position="437"/>
        <end position="460"/>
    </location>
</feature>
<dbReference type="STRING" id="871325.SAMN05444349_11746"/>
<dbReference type="OrthoDB" id="5365632at2"/>
<gene>
    <name evidence="7" type="ORF">SAMN05444349_11746</name>
</gene>
<sequence>MSQSTNNRRIMKNAMYMYIRMFVMMILSLYTSRIILQTLGFENYGIYNIVGGIVVFFSFLNNGLSTATKRYITANIADNDIEKGRHTFNVCIQAHLLISIIIFVLAELLGPLFIKYYLNIPEGREIAAQAVYQVSVITAILSIIQSPFSAAIVAYERLNIYAYYSIIDVVLKLLIVYLIQVLPGDTLITYSLLLLAVCIFNFVFYRIYCYRNFPICKYKKIKDKDMLKEIFKFMSWNTLGQVTVVGSNQGVSVLINMFYNVTANAAMGISNTITNIVGQFTSNFMVAFNPQIIKSYNLKEYDYLRTLVLRSTKITSYLYIIFIIPIIFEINKVLTLWLGDYPPYSVEFCIFTLCCMYVDSISAPIYMVIYSQTNIKNYQIAISSVYSLCFFAGWIVLVCGGTPYSVMIVRLFVFVCLLCLRLFFLRKVFLQFNIKEWIVEIILKSSVIIFISTSCTLLFSKILECQILLHVCTISMFTVCINLLLMYKFGLNQSERQFLNRMVEEKIKLFRK</sequence>
<protein>
    <submittedName>
        <fullName evidence="7">Membrane protein involved in the export of O-antigen and teichoic acid</fullName>
    </submittedName>
</protein>
<dbReference type="GO" id="GO:0042910">
    <property type="term" value="F:xenobiotic transmembrane transporter activity"/>
    <property type="evidence" value="ECO:0007669"/>
    <property type="project" value="InterPro"/>
</dbReference>
<keyword evidence="2" id="KW-1003">Cell membrane</keyword>
<evidence type="ECO:0000256" key="4">
    <source>
        <dbReference type="ARBA" id="ARBA00022989"/>
    </source>
</evidence>
<feature type="transmembrane region" description="Helical" evidence="6">
    <location>
        <begin position="161"/>
        <end position="182"/>
    </location>
</feature>
<comment type="subcellular location">
    <subcellularLocation>
        <location evidence="1">Cell membrane</location>
        <topology evidence="1">Multi-pass membrane protein</topology>
    </subcellularLocation>
</comment>
<feature type="transmembrane region" description="Helical" evidence="6">
    <location>
        <begin position="317"/>
        <end position="338"/>
    </location>
</feature>
<feature type="transmembrane region" description="Helical" evidence="6">
    <location>
        <begin position="404"/>
        <end position="425"/>
    </location>
</feature>
<feature type="transmembrane region" description="Helical" evidence="6">
    <location>
        <begin position="466"/>
        <end position="487"/>
    </location>
</feature>
<dbReference type="PANTHER" id="PTHR30250:SF26">
    <property type="entry name" value="PSMA PROTEIN"/>
    <property type="match status" value="1"/>
</dbReference>
<feature type="transmembrane region" description="Helical" evidence="6">
    <location>
        <begin position="188"/>
        <end position="208"/>
    </location>
</feature>
<evidence type="ECO:0000313" key="8">
    <source>
        <dbReference type="Proteomes" id="UP000184436"/>
    </source>
</evidence>
<evidence type="ECO:0000256" key="1">
    <source>
        <dbReference type="ARBA" id="ARBA00004651"/>
    </source>
</evidence>
<keyword evidence="8" id="KW-1185">Reference proteome</keyword>